<evidence type="ECO:0000313" key="2">
    <source>
        <dbReference type="EMBL" id="KAJ9613663.1"/>
    </source>
</evidence>
<feature type="transmembrane region" description="Helical" evidence="1">
    <location>
        <begin position="32"/>
        <end position="53"/>
    </location>
</feature>
<feature type="transmembrane region" description="Helical" evidence="1">
    <location>
        <begin position="106"/>
        <end position="128"/>
    </location>
</feature>
<keyword evidence="1" id="KW-1133">Transmembrane helix</keyword>
<proteinExistence type="predicted"/>
<keyword evidence="1" id="KW-0472">Membrane</keyword>
<feature type="transmembrane region" description="Helical" evidence="1">
    <location>
        <begin position="59"/>
        <end position="80"/>
    </location>
</feature>
<keyword evidence="1" id="KW-0812">Transmembrane</keyword>
<gene>
    <name evidence="2" type="ORF">H2204_014780</name>
</gene>
<comment type="caution">
    <text evidence="2">The sequence shown here is derived from an EMBL/GenBank/DDBJ whole genome shotgun (WGS) entry which is preliminary data.</text>
</comment>
<evidence type="ECO:0000256" key="1">
    <source>
        <dbReference type="SAM" id="Phobius"/>
    </source>
</evidence>
<feature type="transmembrane region" description="Helical" evidence="1">
    <location>
        <begin position="217"/>
        <end position="246"/>
    </location>
</feature>
<feature type="transmembrane region" description="Helical" evidence="1">
    <location>
        <begin position="252"/>
        <end position="278"/>
    </location>
</feature>
<accession>A0AA38XHN5</accession>
<dbReference type="InterPro" id="IPR047798">
    <property type="entry name" value="BPSS1780-like"/>
</dbReference>
<name>A0AA38XHN5_9EURO</name>
<feature type="transmembrane region" description="Helical" evidence="1">
    <location>
        <begin position="170"/>
        <end position="197"/>
    </location>
</feature>
<protein>
    <submittedName>
        <fullName evidence="2">Uncharacterized protein</fullName>
    </submittedName>
</protein>
<dbReference type="NCBIfam" id="NF041043">
    <property type="entry name" value="BPSS1780_fam"/>
    <property type="match status" value="1"/>
</dbReference>
<sequence>MSMKEIRKLPASAGAQWLLDTFSLYRRAPLQLARIGLTWLLVNWVVTLLGTMLPGTAGLALQMMTLVISPVMFGGMLYAMGEIDQGRPGLATHLLQPIRDRRVSHLLVPLAIQVLAVLLLGALLYLMIGREGFTAFSDTMTKMQELGRSGQQISPETAAELVANLPAQRIALWMLLVFCTAVALTLAMFTQPALVVFDRQSGMHALRLSLQGCIENIGATAVFTVLGLIAAFCVYVLFVIVVQLGMLLGGPLAAAFIAQLVFTTVLMPLYVGAVYSAWKQMFVHRGSRGAPPVPQSPPANDVFHA</sequence>
<organism evidence="2">
    <name type="scientific">Knufia peltigerae</name>
    <dbReference type="NCBI Taxonomy" id="1002370"/>
    <lineage>
        <taxon>Eukaryota</taxon>
        <taxon>Fungi</taxon>
        <taxon>Dikarya</taxon>
        <taxon>Ascomycota</taxon>
        <taxon>Pezizomycotina</taxon>
        <taxon>Eurotiomycetes</taxon>
        <taxon>Chaetothyriomycetidae</taxon>
        <taxon>Chaetothyriales</taxon>
        <taxon>Trichomeriaceae</taxon>
        <taxon>Knufia</taxon>
    </lineage>
</organism>
<reference evidence="2" key="1">
    <citation type="submission" date="2022-10" db="EMBL/GenBank/DDBJ databases">
        <title>Culturing micro-colonial fungi from biological soil crusts in the Mojave desert and describing Neophaeococcomyces mojavensis, and introducing the new genera and species Taxawa tesnikishii.</title>
        <authorList>
            <person name="Kurbessoian T."/>
            <person name="Stajich J.E."/>
        </authorList>
    </citation>
    <scope>NUCLEOTIDE SEQUENCE</scope>
    <source>
        <strain evidence="2">TK_35</strain>
    </source>
</reference>
<dbReference type="EMBL" id="JAPDRN010000201">
    <property type="protein sequence ID" value="KAJ9613663.1"/>
    <property type="molecule type" value="Genomic_DNA"/>
</dbReference>
<dbReference type="AlphaFoldDB" id="A0AA38XHN5"/>